<name>A0AAN6GVH2_9BASI</name>
<feature type="region of interest" description="Disordered" evidence="11">
    <location>
        <begin position="527"/>
        <end position="562"/>
    </location>
</feature>
<accession>A0AAN6GVH2</accession>
<comment type="similarity">
    <text evidence="2 10">Belongs to the ANKZF1/VMS1 family.</text>
</comment>
<keyword evidence="14" id="KW-1185">Reference proteome</keyword>
<feature type="region of interest" description="Disordered" evidence="11">
    <location>
        <begin position="165"/>
        <end position="187"/>
    </location>
</feature>
<evidence type="ECO:0000256" key="9">
    <source>
        <dbReference type="ARBA" id="ARBA00023054"/>
    </source>
</evidence>
<dbReference type="GO" id="GO:0016787">
    <property type="term" value="F:hydrolase activity"/>
    <property type="evidence" value="ECO:0007669"/>
    <property type="project" value="UniProtKB-KW"/>
</dbReference>
<evidence type="ECO:0000256" key="2">
    <source>
        <dbReference type="ARBA" id="ARBA00009262"/>
    </source>
</evidence>
<sequence length="893" mass="97069">MSSSSVASTAAGGGPLYTFSLPPSLLQSVNTLPSIINEPLPSPHDIIHNHHHHQQQQQQQQQQQYQQQPTPHTAPPPPSSTRTNESSFSIRFPKPRSAELANSAAKPAQQSQPPSDEEDDDYEQQPDSYSSVGSGPNAPFIWLGSSQATNQYGIHRSLFTLPPLSSSSRAPHQDFPSSHIHSLQVPPITRPRGVSRAYLQQNKHRGGVYALSTRALKSQGVQEAARRLGFRIIEGTGYISGLGKLESSLDEEGEELSSDDEAVVQRNGTDEEVEPAPLPPQHEGPEEDEQESVLTKTSAYSTLTPLQQSLFSSPALKTWTIILLGGGHFAAAVIALNPFFDLSSKLFPNGNPPTPEQLLSIVATSPPSSTDRSIMLLAHKTIHRYTTRRKQGGSQSTQDASGKFAKSAGAQLRRYGEQSLKDEIRETLSQPGWVTLLSQTERVWVRAGARAASGVLWNWPATSGASRSPLDLHREQDSIVSIPIQTRKPTLGECVRVWAELTRVRARNWSAEELNVLEEEVRLEREKGRAAVERRNKAAASAEASRQQQELQQQSKAGAAASIAPVLSDREKAGRDRFGRMVDMVRKGKVEVLVDFLGKYEESLVQVGGGWGPSTSSTTASEGRNTIDTPFPLWWRAHEAGLPLTELIDPALQSESGAHVGEKEGEPVPTSVPSTLLQLAAESGAEEIVQYLLIERRADPTLAILPLYRRRSVAPSTSESSPAASAAAPPPHRTAYDLCPSRPTRDIFRRLMADQPDWYDWAGMGPGGARVPSGLTNEMEEKRDGKQKERRNLLREKARAREAAAASSSQNQQKAAAPSEPVAEVQASTPPPSSNVANRLGGGGGSGPKNTAPSALRQAVDQQAGVTPEMRARIEREKRARAAEARMKGLQQQ</sequence>
<evidence type="ECO:0000256" key="6">
    <source>
        <dbReference type="ARBA" id="ARBA00022759"/>
    </source>
</evidence>
<dbReference type="EMBL" id="JAPDMZ010000019">
    <property type="protein sequence ID" value="KAK0556153.1"/>
    <property type="molecule type" value="Genomic_DNA"/>
</dbReference>
<keyword evidence="9" id="KW-0175">Coiled coil</keyword>
<keyword evidence="8" id="KW-0040">ANK repeat</keyword>
<evidence type="ECO:0000256" key="1">
    <source>
        <dbReference type="ARBA" id="ARBA00004496"/>
    </source>
</evidence>
<feature type="domain" description="VLRF1" evidence="12">
    <location>
        <begin position="315"/>
        <end position="504"/>
    </location>
</feature>
<feature type="compositionally biased region" description="Acidic residues" evidence="11">
    <location>
        <begin position="249"/>
        <end position="262"/>
    </location>
</feature>
<feature type="active site" evidence="10">
    <location>
        <position position="395"/>
    </location>
</feature>
<dbReference type="PANTHER" id="PTHR16036">
    <property type="entry name" value="ANKYRIN REPEAT AND ZINC FINGER DOMAIN-CONTAINING PROTEIN 1"/>
    <property type="match status" value="1"/>
</dbReference>
<comment type="domain">
    <text evidence="10">The VLRF1 domain mediates binding to the 60S ribosomal subunit.</text>
</comment>
<feature type="compositionally biased region" description="Low complexity" evidence="11">
    <location>
        <begin position="714"/>
        <end position="727"/>
    </location>
</feature>
<feature type="compositionally biased region" description="Low complexity" evidence="11">
    <location>
        <begin position="538"/>
        <end position="557"/>
    </location>
</feature>
<keyword evidence="6 10" id="KW-0255">Endonuclease</keyword>
<feature type="compositionally biased region" description="Low complexity" evidence="11">
    <location>
        <begin position="803"/>
        <end position="817"/>
    </location>
</feature>
<dbReference type="InterPro" id="IPR047139">
    <property type="entry name" value="ANKZ1/VMS1"/>
</dbReference>
<feature type="compositionally biased region" description="Acidic residues" evidence="11">
    <location>
        <begin position="115"/>
        <end position="124"/>
    </location>
</feature>
<keyword evidence="7 10" id="KW-0378">Hydrolase</keyword>
<evidence type="ECO:0000256" key="7">
    <source>
        <dbReference type="ARBA" id="ARBA00022801"/>
    </source>
</evidence>
<comment type="subcellular location">
    <subcellularLocation>
        <location evidence="1">Cytoplasm</location>
    </subcellularLocation>
</comment>
<evidence type="ECO:0000313" key="14">
    <source>
        <dbReference type="Proteomes" id="UP001176517"/>
    </source>
</evidence>
<feature type="region of interest" description="Disordered" evidence="11">
    <location>
        <begin position="35"/>
        <end position="135"/>
    </location>
</feature>
<feature type="region of interest" description="Disordered" evidence="11">
    <location>
        <begin position="249"/>
        <end position="295"/>
    </location>
</feature>
<protein>
    <recommendedName>
        <fullName evidence="12">VLRF1 domain-containing protein</fullName>
    </recommendedName>
</protein>
<dbReference type="GO" id="GO:0004519">
    <property type="term" value="F:endonuclease activity"/>
    <property type="evidence" value="ECO:0007669"/>
    <property type="project" value="UniProtKB-KW"/>
</dbReference>
<gene>
    <name evidence="13" type="ORF">OC846_001372</name>
</gene>
<feature type="region of interest" description="Disordered" evidence="11">
    <location>
        <begin position="714"/>
        <end position="741"/>
    </location>
</feature>
<dbReference type="Proteomes" id="UP001176517">
    <property type="component" value="Unassembled WGS sequence"/>
</dbReference>
<dbReference type="GO" id="GO:0005737">
    <property type="term" value="C:cytoplasm"/>
    <property type="evidence" value="ECO:0007669"/>
    <property type="project" value="UniProtKB-SubCell"/>
</dbReference>
<feature type="region of interest" description="Disordered" evidence="11">
    <location>
        <begin position="758"/>
        <end position="893"/>
    </location>
</feature>
<organism evidence="13 14">
    <name type="scientific">Tilletia horrida</name>
    <dbReference type="NCBI Taxonomy" id="155126"/>
    <lineage>
        <taxon>Eukaryota</taxon>
        <taxon>Fungi</taxon>
        <taxon>Dikarya</taxon>
        <taxon>Basidiomycota</taxon>
        <taxon>Ustilaginomycotina</taxon>
        <taxon>Exobasidiomycetes</taxon>
        <taxon>Tilletiales</taxon>
        <taxon>Tilletiaceae</taxon>
        <taxon>Tilletia</taxon>
    </lineage>
</organism>
<keyword evidence="4 10" id="KW-0540">Nuclease</keyword>
<feature type="compositionally biased region" description="Low complexity" evidence="11">
    <location>
        <begin position="1"/>
        <end position="10"/>
    </location>
</feature>
<evidence type="ECO:0000256" key="4">
    <source>
        <dbReference type="ARBA" id="ARBA00022722"/>
    </source>
</evidence>
<evidence type="ECO:0000256" key="8">
    <source>
        <dbReference type="ARBA" id="ARBA00023043"/>
    </source>
</evidence>
<dbReference type="InterPro" id="IPR041175">
    <property type="entry name" value="VLRF1/Vms1"/>
</dbReference>
<feature type="compositionally biased region" description="Basic and acidic residues" evidence="11">
    <location>
        <begin position="870"/>
        <end position="887"/>
    </location>
</feature>
<proteinExistence type="inferred from homology"/>
<feature type="compositionally biased region" description="Basic and acidic residues" evidence="11">
    <location>
        <begin position="779"/>
        <end position="802"/>
    </location>
</feature>
<dbReference type="AlphaFoldDB" id="A0AAN6GVH2"/>
<dbReference type="PROSITE" id="PS52044">
    <property type="entry name" value="VLRF1"/>
    <property type="match status" value="1"/>
</dbReference>
<evidence type="ECO:0000256" key="3">
    <source>
        <dbReference type="ARBA" id="ARBA00022490"/>
    </source>
</evidence>
<keyword evidence="3 10" id="KW-0963">Cytoplasm</keyword>
<feature type="region of interest" description="Disordered" evidence="11">
    <location>
        <begin position="1"/>
        <end position="22"/>
    </location>
</feature>
<dbReference type="GO" id="GO:0036503">
    <property type="term" value="P:ERAD pathway"/>
    <property type="evidence" value="ECO:0007669"/>
    <property type="project" value="TreeGrafter"/>
</dbReference>
<feature type="compositionally biased region" description="Basic and acidic residues" evidence="11">
    <location>
        <begin position="527"/>
        <end position="536"/>
    </location>
</feature>
<evidence type="ECO:0000313" key="13">
    <source>
        <dbReference type="EMBL" id="KAK0556153.1"/>
    </source>
</evidence>
<evidence type="ECO:0000256" key="11">
    <source>
        <dbReference type="SAM" id="MobiDB-lite"/>
    </source>
</evidence>
<keyword evidence="5" id="KW-0677">Repeat</keyword>
<evidence type="ECO:0000256" key="5">
    <source>
        <dbReference type="ARBA" id="ARBA00022737"/>
    </source>
</evidence>
<dbReference type="PANTHER" id="PTHR16036:SF2">
    <property type="entry name" value="TRNA ENDONUCLEASE ANKZF1"/>
    <property type="match status" value="1"/>
</dbReference>
<feature type="compositionally biased region" description="Low complexity" evidence="11">
    <location>
        <begin position="55"/>
        <end position="71"/>
    </location>
</feature>
<evidence type="ECO:0000256" key="10">
    <source>
        <dbReference type="PROSITE-ProRule" id="PRU01389"/>
    </source>
</evidence>
<dbReference type="Pfam" id="PF18826">
    <property type="entry name" value="bVLRF1"/>
    <property type="match status" value="1"/>
</dbReference>
<comment type="caution">
    <text evidence="13">The sequence shown here is derived from an EMBL/GenBank/DDBJ whole genome shotgun (WGS) entry which is preliminary data.</text>
</comment>
<reference evidence="13" key="1">
    <citation type="journal article" date="2023" name="PhytoFront">
        <title>Draft Genome Resources of Seven Strains of Tilletia horrida, Causal Agent of Kernel Smut of Rice.</title>
        <authorList>
            <person name="Khanal S."/>
            <person name="Antony Babu S."/>
            <person name="Zhou X.G."/>
        </authorList>
    </citation>
    <scope>NUCLEOTIDE SEQUENCE</scope>
    <source>
        <strain evidence="13">TX6</strain>
    </source>
</reference>
<evidence type="ECO:0000259" key="12">
    <source>
        <dbReference type="PROSITE" id="PS52044"/>
    </source>
</evidence>